<accession>A0ABR3NGV7</accession>
<gene>
    <name evidence="2" type="ORF">QQF64_035569</name>
</gene>
<evidence type="ECO:0000256" key="1">
    <source>
        <dbReference type="SAM" id="MobiDB-lite"/>
    </source>
</evidence>
<evidence type="ECO:0000313" key="3">
    <source>
        <dbReference type="Proteomes" id="UP001558613"/>
    </source>
</evidence>
<dbReference type="Proteomes" id="UP001558613">
    <property type="component" value="Unassembled WGS sequence"/>
</dbReference>
<name>A0ABR3NGV7_9TELE</name>
<evidence type="ECO:0000313" key="2">
    <source>
        <dbReference type="EMBL" id="KAL1275946.1"/>
    </source>
</evidence>
<organism evidence="2 3">
    <name type="scientific">Cirrhinus molitorella</name>
    <name type="common">mud carp</name>
    <dbReference type="NCBI Taxonomy" id="172907"/>
    <lineage>
        <taxon>Eukaryota</taxon>
        <taxon>Metazoa</taxon>
        <taxon>Chordata</taxon>
        <taxon>Craniata</taxon>
        <taxon>Vertebrata</taxon>
        <taxon>Euteleostomi</taxon>
        <taxon>Actinopterygii</taxon>
        <taxon>Neopterygii</taxon>
        <taxon>Teleostei</taxon>
        <taxon>Ostariophysi</taxon>
        <taxon>Cypriniformes</taxon>
        <taxon>Cyprinidae</taxon>
        <taxon>Labeoninae</taxon>
        <taxon>Labeonini</taxon>
        <taxon>Cirrhinus</taxon>
    </lineage>
</organism>
<feature type="region of interest" description="Disordered" evidence="1">
    <location>
        <begin position="25"/>
        <end position="63"/>
    </location>
</feature>
<dbReference type="EMBL" id="JAYMGO010000004">
    <property type="protein sequence ID" value="KAL1275946.1"/>
    <property type="molecule type" value="Genomic_DNA"/>
</dbReference>
<reference evidence="2 3" key="1">
    <citation type="submission" date="2023-09" db="EMBL/GenBank/DDBJ databases">
        <authorList>
            <person name="Wang M."/>
        </authorList>
    </citation>
    <scope>NUCLEOTIDE SEQUENCE [LARGE SCALE GENOMIC DNA]</scope>
    <source>
        <strain evidence="2">GT-2023</strain>
        <tissue evidence="2">Liver</tissue>
    </source>
</reference>
<proteinExistence type="predicted"/>
<keyword evidence="3" id="KW-1185">Reference proteome</keyword>
<comment type="caution">
    <text evidence="2">The sequence shown here is derived from an EMBL/GenBank/DDBJ whole genome shotgun (WGS) entry which is preliminary data.</text>
</comment>
<protein>
    <submittedName>
        <fullName evidence="2">Uncharacterized protein</fullName>
    </submittedName>
</protein>
<sequence length="98" mass="10997">MPTVRNWIPSILSLFPVQKWRPWQKCRDSASPRSPPPDSLSLRAPPLHSAGFPGAEPQGRGQEREFIHGERERAFFSSYSPNIGVCSPLWRSKPEGSA</sequence>